<comment type="caution">
    <text evidence="2">The sequence shown here is derived from an EMBL/GenBank/DDBJ whole genome shotgun (WGS) entry which is preliminary data.</text>
</comment>
<dbReference type="AlphaFoldDB" id="A0A317VJG8"/>
<proteinExistence type="predicted"/>
<dbReference type="RefSeq" id="XP_025463433.1">
    <property type="nucleotide sequence ID" value="XM_025613471.1"/>
</dbReference>
<feature type="region of interest" description="Disordered" evidence="1">
    <location>
        <begin position="74"/>
        <end position="129"/>
    </location>
</feature>
<protein>
    <submittedName>
        <fullName evidence="2">Uncharacterized protein</fullName>
    </submittedName>
</protein>
<gene>
    <name evidence="2" type="ORF">BO94DRAFT_549963</name>
</gene>
<feature type="compositionally biased region" description="Basic and acidic residues" evidence="1">
    <location>
        <begin position="94"/>
        <end position="106"/>
    </location>
</feature>
<evidence type="ECO:0000313" key="3">
    <source>
        <dbReference type="Proteomes" id="UP000246702"/>
    </source>
</evidence>
<reference evidence="2 3" key="1">
    <citation type="submission" date="2016-12" db="EMBL/GenBank/DDBJ databases">
        <title>The genomes of Aspergillus section Nigri reveals drivers in fungal speciation.</title>
        <authorList>
            <consortium name="DOE Joint Genome Institute"/>
            <person name="Vesth T.C."/>
            <person name="Nybo J."/>
            <person name="Theobald S."/>
            <person name="Brandl J."/>
            <person name="Frisvad J.C."/>
            <person name="Nielsen K.F."/>
            <person name="Lyhne E.K."/>
            <person name="Kogle M.E."/>
            <person name="Kuo A."/>
            <person name="Riley R."/>
            <person name="Clum A."/>
            <person name="Nolan M."/>
            <person name="Lipzen A."/>
            <person name="Salamov A."/>
            <person name="Henrissat B."/>
            <person name="Wiebenga A."/>
            <person name="De Vries R.P."/>
            <person name="Grigoriev I.V."/>
            <person name="Mortensen U.H."/>
            <person name="Andersen M.R."/>
            <person name="Baker S.E."/>
        </authorList>
    </citation>
    <scope>NUCLEOTIDE SEQUENCE [LARGE SCALE GENOMIC DNA]</scope>
    <source>
        <strain evidence="2 3">CBS 115572</strain>
    </source>
</reference>
<keyword evidence="3" id="KW-1185">Reference proteome</keyword>
<sequence>MPELSDLDLDSPLNLPTSQARCDLVQEQEAIVTLVTRLTRWTRWIMDGHPQPFGFEVKKRKASGTLIIVASSRTSQSSSAIHLSVDNQTPKSARRPERRNETRPEVVQDETQINPQPPTIIDHRPVRGI</sequence>
<evidence type="ECO:0000313" key="2">
    <source>
        <dbReference type="EMBL" id="PWY73168.1"/>
    </source>
</evidence>
<evidence type="ECO:0000256" key="1">
    <source>
        <dbReference type="SAM" id="MobiDB-lite"/>
    </source>
</evidence>
<name>A0A317VJG8_9EURO</name>
<dbReference type="GeneID" id="37115614"/>
<organism evidence="2 3">
    <name type="scientific">Aspergillus sclerotioniger CBS 115572</name>
    <dbReference type="NCBI Taxonomy" id="1450535"/>
    <lineage>
        <taxon>Eukaryota</taxon>
        <taxon>Fungi</taxon>
        <taxon>Dikarya</taxon>
        <taxon>Ascomycota</taxon>
        <taxon>Pezizomycotina</taxon>
        <taxon>Eurotiomycetes</taxon>
        <taxon>Eurotiomycetidae</taxon>
        <taxon>Eurotiales</taxon>
        <taxon>Aspergillaceae</taxon>
        <taxon>Aspergillus</taxon>
        <taxon>Aspergillus subgen. Circumdati</taxon>
    </lineage>
</organism>
<dbReference type="Proteomes" id="UP000246702">
    <property type="component" value="Unassembled WGS sequence"/>
</dbReference>
<accession>A0A317VJG8</accession>
<dbReference type="EMBL" id="MSFK01000032">
    <property type="protein sequence ID" value="PWY73168.1"/>
    <property type="molecule type" value="Genomic_DNA"/>
</dbReference>